<proteinExistence type="predicted"/>
<sequence>MHNLSTVHCDTSLAYAVFKDISDVFTVPLVDYRQCCGICTDCGSALVVVVVIGGAGSSNRRVVGYAYPISYLDNII</sequence>
<keyword evidence="2" id="KW-1185">Reference proteome</keyword>
<gene>
    <name evidence="1" type="ORF">OCTVUL_1B026274</name>
</gene>
<protein>
    <submittedName>
        <fullName evidence="1">Uncharacterized protein</fullName>
    </submittedName>
</protein>
<organism evidence="1 2">
    <name type="scientific">Octopus vulgaris</name>
    <name type="common">Common octopus</name>
    <dbReference type="NCBI Taxonomy" id="6645"/>
    <lineage>
        <taxon>Eukaryota</taxon>
        <taxon>Metazoa</taxon>
        <taxon>Spiralia</taxon>
        <taxon>Lophotrochozoa</taxon>
        <taxon>Mollusca</taxon>
        <taxon>Cephalopoda</taxon>
        <taxon>Coleoidea</taxon>
        <taxon>Octopodiformes</taxon>
        <taxon>Octopoda</taxon>
        <taxon>Incirrata</taxon>
        <taxon>Octopodidae</taxon>
        <taxon>Octopus</taxon>
    </lineage>
</organism>
<accession>A0AA36B2K6</accession>
<name>A0AA36B2K6_OCTVU</name>
<evidence type="ECO:0000313" key="2">
    <source>
        <dbReference type="Proteomes" id="UP001162480"/>
    </source>
</evidence>
<dbReference type="Proteomes" id="UP001162480">
    <property type="component" value="Chromosome 7"/>
</dbReference>
<evidence type="ECO:0000313" key="1">
    <source>
        <dbReference type="EMBL" id="CAI9725462.1"/>
    </source>
</evidence>
<dbReference type="AlphaFoldDB" id="A0AA36B2K6"/>
<dbReference type="EMBL" id="OX597820">
    <property type="protein sequence ID" value="CAI9725462.1"/>
    <property type="molecule type" value="Genomic_DNA"/>
</dbReference>
<reference evidence="1" key="1">
    <citation type="submission" date="2023-08" db="EMBL/GenBank/DDBJ databases">
        <authorList>
            <person name="Alioto T."/>
            <person name="Alioto T."/>
            <person name="Gomez Garrido J."/>
        </authorList>
    </citation>
    <scope>NUCLEOTIDE SEQUENCE</scope>
</reference>